<comment type="caution">
    <text evidence="9">The sequence shown here is derived from an EMBL/GenBank/DDBJ whole genome shotgun (WGS) entry which is preliminary data.</text>
</comment>
<feature type="binding site" evidence="8">
    <location>
        <position position="73"/>
    </location>
    <ligand>
        <name>beta-alanine</name>
        <dbReference type="ChEBI" id="CHEBI:57966"/>
    </ligand>
</feature>
<dbReference type="InterPro" id="IPR014729">
    <property type="entry name" value="Rossmann-like_a/b/a_fold"/>
</dbReference>
<dbReference type="EMBL" id="DSQF01000003">
    <property type="protein sequence ID" value="HGZ42135.1"/>
    <property type="molecule type" value="Genomic_DNA"/>
</dbReference>
<comment type="subcellular location">
    <subcellularLocation>
        <location evidence="8">Cytoplasm</location>
    </subcellularLocation>
</comment>
<comment type="similarity">
    <text evidence="2 8">Belongs to the pantothenate synthetase family.</text>
</comment>
<dbReference type="HAMAP" id="MF_00158">
    <property type="entry name" value="PanC"/>
    <property type="match status" value="1"/>
</dbReference>
<keyword evidence="6 8" id="KW-0067">ATP-binding</keyword>
<evidence type="ECO:0000256" key="1">
    <source>
        <dbReference type="ARBA" id="ARBA00004990"/>
    </source>
</evidence>
<dbReference type="InterPro" id="IPR042176">
    <property type="entry name" value="Pantoate_ligase_C"/>
</dbReference>
<dbReference type="InterPro" id="IPR003721">
    <property type="entry name" value="Pantoate_ligase"/>
</dbReference>
<comment type="pathway">
    <text evidence="1 8">Cofactor biosynthesis; (R)-pantothenate biosynthesis; (R)-pantothenate from (R)-pantoate and beta-alanine: step 1/1.</text>
</comment>
<dbReference type="Gene3D" id="3.40.50.620">
    <property type="entry name" value="HUPs"/>
    <property type="match status" value="1"/>
</dbReference>
<accession>A0A832MK75</accession>
<evidence type="ECO:0000256" key="6">
    <source>
        <dbReference type="ARBA" id="ARBA00022840"/>
    </source>
</evidence>
<keyword evidence="3 8" id="KW-0436">Ligase</keyword>
<comment type="function">
    <text evidence="8">Catalyzes the condensation of pantoate with beta-alanine in an ATP-dependent reaction via a pantoyl-adenylate intermediate.</text>
</comment>
<feature type="binding site" evidence="8">
    <location>
        <position position="188"/>
    </location>
    <ligand>
        <name>ATP</name>
        <dbReference type="ChEBI" id="CHEBI:30616"/>
    </ligand>
</feature>
<evidence type="ECO:0000256" key="7">
    <source>
        <dbReference type="ARBA" id="ARBA00048258"/>
    </source>
</evidence>
<dbReference type="GO" id="GO:0005829">
    <property type="term" value="C:cytosol"/>
    <property type="evidence" value="ECO:0007669"/>
    <property type="project" value="TreeGrafter"/>
</dbReference>
<evidence type="ECO:0000256" key="5">
    <source>
        <dbReference type="ARBA" id="ARBA00022741"/>
    </source>
</evidence>
<dbReference type="Pfam" id="PF02569">
    <property type="entry name" value="Pantoate_ligase"/>
    <property type="match status" value="1"/>
</dbReference>
<keyword evidence="8" id="KW-0963">Cytoplasm</keyword>
<comment type="miscellaneous">
    <text evidence="8">The reaction proceeds by a bi uni uni bi ping pong mechanism.</text>
</comment>
<proteinExistence type="inferred from homology"/>
<dbReference type="GO" id="GO:0004592">
    <property type="term" value="F:pantoate-beta-alanine ligase activity"/>
    <property type="evidence" value="ECO:0007669"/>
    <property type="project" value="UniProtKB-UniRule"/>
</dbReference>
<dbReference type="PANTHER" id="PTHR21299">
    <property type="entry name" value="CYTIDYLATE KINASE/PANTOATE-BETA-ALANINE LIGASE"/>
    <property type="match status" value="1"/>
</dbReference>
<feature type="binding site" evidence="8">
    <location>
        <begin position="159"/>
        <end position="162"/>
    </location>
    <ligand>
        <name>ATP</name>
        <dbReference type="ChEBI" id="CHEBI:30616"/>
    </ligand>
</feature>
<evidence type="ECO:0000256" key="3">
    <source>
        <dbReference type="ARBA" id="ARBA00022598"/>
    </source>
</evidence>
<keyword evidence="4 8" id="KW-0566">Pantothenate biosynthesis</keyword>
<feature type="binding site" evidence="8">
    <location>
        <begin position="196"/>
        <end position="199"/>
    </location>
    <ligand>
        <name>ATP</name>
        <dbReference type="ChEBI" id="CHEBI:30616"/>
    </ligand>
</feature>
<gene>
    <name evidence="8" type="primary">panC</name>
    <name evidence="9" type="ORF">ENR23_01690</name>
</gene>
<dbReference type="SUPFAM" id="SSF52374">
    <property type="entry name" value="Nucleotidylyl transferase"/>
    <property type="match status" value="1"/>
</dbReference>
<dbReference type="AlphaFoldDB" id="A0A832MK75"/>
<name>A0A832MK75_UNCEI</name>
<keyword evidence="5 8" id="KW-0547">Nucleotide-binding</keyword>
<protein>
    <recommendedName>
        <fullName evidence="8">Pantothenate synthetase</fullName>
        <shortName evidence="8">PS</shortName>
        <ecNumber evidence="8">6.3.2.1</ecNumber>
    </recommendedName>
    <alternativeName>
        <fullName evidence="8">Pantoate--beta-alanine ligase</fullName>
    </alternativeName>
    <alternativeName>
        <fullName evidence="8">Pantoate-activating enzyme</fullName>
    </alternativeName>
</protein>
<dbReference type="NCBIfam" id="TIGR00018">
    <property type="entry name" value="panC"/>
    <property type="match status" value="1"/>
</dbReference>
<dbReference type="Gene3D" id="3.30.1300.10">
    <property type="entry name" value="Pantoate-beta-alanine ligase, C-terminal domain"/>
    <property type="match status" value="1"/>
</dbReference>
<dbReference type="EC" id="6.3.2.1" evidence="8"/>
<evidence type="ECO:0000313" key="9">
    <source>
        <dbReference type="EMBL" id="HGZ42135.1"/>
    </source>
</evidence>
<comment type="catalytic activity">
    <reaction evidence="7 8">
        <text>(R)-pantoate + beta-alanine + ATP = (R)-pantothenate + AMP + diphosphate + H(+)</text>
        <dbReference type="Rhea" id="RHEA:10912"/>
        <dbReference type="ChEBI" id="CHEBI:15378"/>
        <dbReference type="ChEBI" id="CHEBI:15980"/>
        <dbReference type="ChEBI" id="CHEBI:29032"/>
        <dbReference type="ChEBI" id="CHEBI:30616"/>
        <dbReference type="ChEBI" id="CHEBI:33019"/>
        <dbReference type="ChEBI" id="CHEBI:57966"/>
        <dbReference type="ChEBI" id="CHEBI:456215"/>
        <dbReference type="EC" id="6.3.2.1"/>
    </reaction>
</comment>
<dbReference type="GO" id="GO:0005524">
    <property type="term" value="F:ATP binding"/>
    <property type="evidence" value="ECO:0007669"/>
    <property type="project" value="UniProtKB-KW"/>
</dbReference>
<dbReference type="GO" id="GO:0015940">
    <property type="term" value="P:pantothenate biosynthetic process"/>
    <property type="evidence" value="ECO:0007669"/>
    <property type="project" value="UniProtKB-UniRule"/>
</dbReference>
<evidence type="ECO:0000256" key="8">
    <source>
        <dbReference type="HAMAP-Rule" id="MF_00158"/>
    </source>
</evidence>
<dbReference type="UniPathway" id="UPA00028">
    <property type="reaction ID" value="UER00005"/>
</dbReference>
<feature type="binding site" evidence="8">
    <location>
        <position position="165"/>
    </location>
    <ligand>
        <name>(R)-pantoate</name>
        <dbReference type="ChEBI" id="CHEBI:15980"/>
    </ligand>
</feature>
<comment type="subunit">
    <text evidence="8">Homodimer.</text>
</comment>
<organism evidence="9">
    <name type="scientific">Eiseniibacteriota bacterium</name>
    <dbReference type="NCBI Taxonomy" id="2212470"/>
    <lineage>
        <taxon>Bacteria</taxon>
        <taxon>Candidatus Eiseniibacteriota</taxon>
    </lineage>
</organism>
<dbReference type="PANTHER" id="PTHR21299:SF1">
    <property type="entry name" value="PANTOATE--BETA-ALANINE LIGASE"/>
    <property type="match status" value="1"/>
</dbReference>
<sequence length="294" mass="32393">MPAPRRRRGGAAPRIVRRVAEVRRAVDAWRRRGLTVAFVPTMGAIHEGHESLVARARRGADRVVASVFVNPLQFGPGEDYARYPRPRARDRRRLAAAGVDLLWEPGVEDIYPPGAATRVRVAGLDAVLEGASRPGHFEGVATVVLRLLLVVRPDVLWLGQKDAQQALIVERMVADLGVPVRVRRAPTVREPDGLARSSRNAYLDPEQRRQAASLSRGLAAARAALERGERSAARLRAIVRRAWRGLDQVVEDYVAVVDARTLAPRTTVRGRVLVAVAARVGPARLIDNFEWEEA</sequence>
<feature type="binding site" evidence="8">
    <location>
        <begin position="42"/>
        <end position="49"/>
    </location>
    <ligand>
        <name>ATP</name>
        <dbReference type="ChEBI" id="CHEBI:30616"/>
    </ligand>
</feature>
<feature type="binding site" evidence="8">
    <location>
        <position position="73"/>
    </location>
    <ligand>
        <name>(R)-pantoate</name>
        <dbReference type="ChEBI" id="CHEBI:15980"/>
    </ligand>
</feature>
<evidence type="ECO:0000256" key="4">
    <source>
        <dbReference type="ARBA" id="ARBA00022655"/>
    </source>
</evidence>
<feature type="active site" description="Proton donor" evidence="8">
    <location>
        <position position="49"/>
    </location>
</feature>
<evidence type="ECO:0000256" key="2">
    <source>
        <dbReference type="ARBA" id="ARBA00009256"/>
    </source>
</evidence>
<reference evidence="9" key="1">
    <citation type="journal article" date="2020" name="mSystems">
        <title>Genome- and Community-Level Interaction Insights into Carbon Utilization and Element Cycling Functions of Hydrothermarchaeota in Hydrothermal Sediment.</title>
        <authorList>
            <person name="Zhou Z."/>
            <person name="Liu Y."/>
            <person name="Xu W."/>
            <person name="Pan J."/>
            <person name="Luo Z.H."/>
            <person name="Li M."/>
        </authorList>
    </citation>
    <scope>NUCLEOTIDE SEQUENCE [LARGE SCALE GENOMIC DNA]</scope>
    <source>
        <strain evidence="9">SpSt-381</strain>
    </source>
</reference>